<evidence type="ECO:0000313" key="2">
    <source>
        <dbReference type="Proteomes" id="UP001281410"/>
    </source>
</evidence>
<proteinExistence type="predicted"/>
<dbReference type="EMBL" id="JANJYJ010000001">
    <property type="protein sequence ID" value="KAK3231107.1"/>
    <property type="molecule type" value="Genomic_DNA"/>
</dbReference>
<dbReference type="AlphaFoldDB" id="A0AAE0B751"/>
<dbReference type="Proteomes" id="UP001281410">
    <property type="component" value="Unassembled WGS sequence"/>
</dbReference>
<protein>
    <recommendedName>
        <fullName evidence="3">Reverse transcriptase zinc-binding domain-containing protein</fullName>
    </recommendedName>
</protein>
<name>A0AAE0B751_9ROSI</name>
<evidence type="ECO:0000313" key="1">
    <source>
        <dbReference type="EMBL" id="KAK3231107.1"/>
    </source>
</evidence>
<accession>A0AAE0B751</accession>
<sequence>MESVPIVASGWKMLGRKEFTTVTDCPVCLKCLETVIHALWGCKYLNRIRVSCGFMNEEMCLLSIVWWRVWFFRNKVVHGDGDQDWNYVVPWSVNFLHEYRSVHEVGVVDIRPTTGLFRWQPPLRNLYKINTDAALDVEKQIVGVGVVVHDHRE</sequence>
<gene>
    <name evidence="1" type="ORF">Dsin_002988</name>
</gene>
<organism evidence="1 2">
    <name type="scientific">Dipteronia sinensis</name>
    <dbReference type="NCBI Taxonomy" id="43782"/>
    <lineage>
        <taxon>Eukaryota</taxon>
        <taxon>Viridiplantae</taxon>
        <taxon>Streptophyta</taxon>
        <taxon>Embryophyta</taxon>
        <taxon>Tracheophyta</taxon>
        <taxon>Spermatophyta</taxon>
        <taxon>Magnoliopsida</taxon>
        <taxon>eudicotyledons</taxon>
        <taxon>Gunneridae</taxon>
        <taxon>Pentapetalae</taxon>
        <taxon>rosids</taxon>
        <taxon>malvids</taxon>
        <taxon>Sapindales</taxon>
        <taxon>Sapindaceae</taxon>
        <taxon>Hippocastanoideae</taxon>
        <taxon>Acereae</taxon>
        <taxon>Dipteronia</taxon>
    </lineage>
</organism>
<comment type="caution">
    <text evidence="1">The sequence shown here is derived from an EMBL/GenBank/DDBJ whole genome shotgun (WGS) entry which is preliminary data.</text>
</comment>
<keyword evidence="2" id="KW-1185">Reference proteome</keyword>
<reference evidence="1" key="1">
    <citation type="journal article" date="2023" name="Plant J.">
        <title>Genome sequences and population genomics provide insights into the demographic history, inbreeding, and mutation load of two 'living fossil' tree species of Dipteronia.</title>
        <authorList>
            <person name="Feng Y."/>
            <person name="Comes H.P."/>
            <person name="Chen J."/>
            <person name="Zhu S."/>
            <person name="Lu R."/>
            <person name="Zhang X."/>
            <person name="Li P."/>
            <person name="Qiu J."/>
            <person name="Olsen K.M."/>
            <person name="Qiu Y."/>
        </authorList>
    </citation>
    <scope>NUCLEOTIDE SEQUENCE</scope>
    <source>
        <strain evidence="1">NBL</strain>
    </source>
</reference>
<evidence type="ECO:0008006" key="3">
    <source>
        <dbReference type="Google" id="ProtNLM"/>
    </source>
</evidence>